<evidence type="ECO:0000313" key="2">
    <source>
        <dbReference type="Proteomes" id="UP000003107"/>
    </source>
</evidence>
<evidence type="ECO:0000313" key="1">
    <source>
        <dbReference type="EMBL" id="EET79500.1"/>
    </source>
</evidence>
<proteinExistence type="predicted"/>
<organism evidence="1 2">
    <name type="scientific">Campylobacter showae RM3277</name>
    <dbReference type="NCBI Taxonomy" id="553219"/>
    <lineage>
        <taxon>Bacteria</taxon>
        <taxon>Pseudomonadati</taxon>
        <taxon>Campylobacterota</taxon>
        <taxon>Epsilonproteobacteria</taxon>
        <taxon>Campylobacterales</taxon>
        <taxon>Campylobacteraceae</taxon>
        <taxon>Campylobacter</taxon>
    </lineage>
</organism>
<accession>C6RGF0</accession>
<comment type="caution">
    <text evidence="1">The sequence shown here is derived from an EMBL/GenBank/DDBJ whole genome shotgun (WGS) entry which is preliminary data.</text>
</comment>
<protein>
    <submittedName>
        <fullName evidence="1">Uncharacterized protein</fullName>
    </submittedName>
</protein>
<dbReference type="EMBL" id="ACVQ01000019">
    <property type="protein sequence ID" value="EET79500.1"/>
    <property type="molecule type" value="Genomic_DNA"/>
</dbReference>
<reference evidence="1 2" key="1">
    <citation type="submission" date="2009-07" db="EMBL/GenBank/DDBJ databases">
        <authorList>
            <person name="Madupu R."/>
            <person name="Sebastian Y."/>
            <person name="Durkin A.S."/>
            <person name="Torralba M."/>
            <person name="Methe B."/>
            <person name="Sutton G.G."/>
            <person name="Strausberg R.L."/>
            <person name="Nelson K.E."/>
        </authorList>
    </citation>
    <scope>NUCLEOTIDE SEQUENCE [LARGE SCALE GENOMIC DNA]</scope>
    <source>
        <strain evidence="1 2">RM3277</strain>
    </source>
</reference>
<dbReference type="STRING" id="553219.CAMSH0001_0603"/>
<sequence length="41" mass="4742">MLFTSLCSQLQAERKFRPATNYMSSLGVKFTSLRLDFLVQI</sequence>
<dbReference type="AlphaFoldDB" id="C6RGF0"/>
<gene>
    <name evidence="1" type="ORF">CAMSH0001_0603</name>
</gene>
<keyword evidence="2" id="KW-1185">Reference proteome</keyword>
<dbReference type="Proteomes" id="UP000003107">
    <property type="component" value="Unassembled WGS sequence"/>
</dbReference>
<name>C6RGF0_9BACT</name>